<dbReference type="Gene3D" id="3.40.50.300">
    <property type="entry name" value="P-loop containing nucleotide triphosphate hydrolases"/>
    <property type="match status" value="1"/>
</dbReference>
<dbReference type="SUPFAM" id="SSF52540">
    <property type="entry name" value="P-loop containing nucleoside triphosphate hydrolases"/>
    <property type="match status" value="1"/>
</dbReference>
<name>A0A949NE58_9FIRM</name>
<keyword evidence="1" id="KW-0808">Transferase</keyword>
<proteinExistence type="predicted"/>
<dbReference type="EMBL" id="JAHQCW010000006">
    <property type="protein sequence ID" value="MBU9735994.1"/>
    <property type="molecule type" value="Genomic_DNA"/>
</dbReference>
<dbReference type="InterPro" id="IPR027417">
    <property type="entry name" value="P-loop_NTPase"/>
</dbReference>
<sequence length="201" mass="23144">MLNRSVTIGRQYASGGREIGKLLSQKLDMPYYDYELVLLAAEKYGLNPGVLKEKDEIRTDSLLYNLAVLTSGNARNFGKVMEPYEIFQAECETIRRLSEKHPAVFIGRCADLALMETGKPLRVFIYATNMEDRIKRAHEVDHIDMKNIESYIKRKDMKRKSYYNSFAPTEWGRMETYDLCLNSSDLGYEKCAEIIAEALVE</sequence>
<accession>A0A949NE58</accession>
<dbReference type="AlphaFoldDB" id="A0A949NE58"/>
<reference evidence="1" key="1">
    <citation type="submission" date="2021-06" db="EMBL/GenBank/DDBJ databases">
        <title>Description of novel taxa of the family Lachnospiraceae.</title>
        <authorList>
            <person name="Chaplin A.V."/>
            <person name="Sokolova S.R."/>
            <person name="Pikina A.P."/>
            <person name="Korzhanova M."/>
            <person name="Belova V."/>
            <person name="Korostin D."/>
            <person name="Efimov B.A."/>
        </authorList>
    </citation>
    <scope>NUCLEOTIDE SEQUENCE</scope>
    <source>
        <strain evidence="1">ASD5720</strain>
    </source>
</reference>
<keyword evidence="2" id="KW-1185">Reference proteome</keyword>
<organism evidence="1 2">
    <name type="scientific">Diplocloster agilis</name>
    <dbReference type="NCBI Taxonomy" id="2850323"/>
    <lineage>
        <taxon>Bacteria</taxon>
        <taxon>Bacillati</taxon>
        <taxon>Bacillota</taxon>
        <taxon>Clostridia</taxon>
        <taxon>Lachnospirales</taxon>
        <taxon>Lachnospiraceae</taxon>
        <taxon>Diplocloster</taxon>
    </lineage>
</organism>
<dbReference type="Pfam" id="PF13189">
    <property type="entry name" value="Cytidylate_kin2"/>
    <property type="match status" value="1"/>
</dbReference>
<gene>
    <name evidence="1" type="ORF">KTH89_05550</name>
</gene>
<keyword evidence="1" id="KW-0418">Kinase</keyword>
<evidence type="ECO:0000313" key="1">
    <source>
        <dbReference type="EMBL" id="MBU9735994.1"/>
    </source>
</evidence>
<dbReference type="Proteomes" id="UP000712157">
    <property type="component" value="Unassembled WGS sequence"/>
</dbReference>
<protein>
    <submittedName>
        <fullName evidence="1">Cytidylate kinase-like family protein</fullName>
    </submittedName>
</protein>
<dbReference type="GO" id="GO:0016301">
    <property type="term" value="F:kinase activity"/>
    <property type="evidence" value="ECO:0007669"/>
    <property type="project" value="UniProtKB-KW"/>
</dbReference>
<evidence type="ECO:0000313" key="2">
    <source>
        <dbReference type="Proteomes" id="UP000712157"/>
    </source>
</evidence>
<dbReference type="RefSeq" id="WP_238720973.1">
    <property type="nucleotide sequence ID" value="NZ_JAHQCW010000006.1"/>
</dbReference>
<comment type="caution">
    <text evidence="1">The sequence shown here is derived from an EMBL/GenBank/DDBJ whole genome shotgun (WGS) entry which is preliminary data.</text>
</comment>